<evidence type="ECO:0000256" key="2">
    <source>
        <dbReference type="ARBA" id="ARBA00022595"/>
    </source>
</evidence>
<proteinExistence type="inferred from homology"/>
<evidence type="ECO:0000256" key="3">
    <source>
        <dbReference type="ARBA" id="ARBA00022732"/>
    </source>
</evidence>
<dbReference type="GO" id="GO:0098027">
    <property type="term" value="C:virus tail, sheath"/>
    <property type="evidence" value="ECO:0007669"/>
    <property type="project" value="UniProtKB-KW"/>
</dbReference>
<feature type="domain" description="Tail sheath protein C-terminal" evidence="8">
    <location>
        <begin position="929"/>
        <end position="1026"/>
    </location>
</feature>
<evidence type="ECO:0000256" key="5">
    <source>
        <dbReference type="ARBA" id="ARBA00023003"/>
    </source>
</evidence>
<organism evidence="9">
    <name type="scientific">Myoviridae sp. ctWb16</name>
    <dbReference type="NCBI Taxonomy" id="2827690"/>
    <lineage>
        <taxon>Viruses</taxon>
        <taxon>Duplodnaviria</taxon>
        <taxon>Heunggongvirae</taxon>
        <taxon>Uroviricota</taxon>
        <taxon>Caudoviricetes</taxon>
    </lineage>
</organism>
<keyword evidence="3" id="KW-1227">Viral tail protein</keyword>
<accession>A0A8S5SZY6</accession>
<evidence type="ECO:0000256" key="1">
    <source>
        <dbReference type="ARBA" id="ARBA00008005"/>
    </source>
</evidence>
<evidence type="ECO:0000256" key="6">
    <source>
        <dbReference type="ARBA" id="ARBA00023009"/>
    </source>
</evidence>
<keyword evidence="4" id="KW-1242">Viral contractile tail ejection system</keyword>
<name>A0A8S5SZY6_9CAUD</name>
<keyword evidence="6" id="KW-1171">Viral genome ejection through host cell envelope</keyword>
<dbReference type="EMBL" id="BK032721">
    <property type="protein sequence ID" value="DAF56653.1"/>
    <property type="molecule type" value="Genomic_DNA"/>
</dbReference>
<keyword evidence="5" id="KW-0946">Virion</keyword>
<evidence type="ECO:0000313" key="9">
    <source>
        <dbReference type="EMBL" id="DAF56653.1"/>
    </source>
</evidence>
<evidence type="ECO:0000256" key="4">
    <source>
        <dbReference type="ARBA" id="ARBA00022766"/>
    </source>
</evidence>
<reference evidence="9" key="1">
    <citation type="journal article" date="2021" name="Proc. Natl. Acad. Sci. U.S.A.">
        <title>A Catalog of Tens of Thousands of Viruses from Human Metagenomes Reveals Hidden Associations with Chronic Diseases.</title>
        <authorList>
            <person name="Tisza M.J."/>
            <person name="Buck C.B."/>
        </authorList>
    </citation>
    <scope>NUCLEOTIDE SEQUENCE</scope>
    <source>
        <strain evidence="9">CtWb16</strain>
    </source>
</reference>
<dbReference type="Pfam" id="PF17482">
    <property type="entry name" value="Phage_sheath_1C"/>
    <property type="match status" value="1"/>
</dbReference>
<evidence type="ECO:0000259" key="8">
    <source>
        <dbReference type="Pfam" id="PF17482"/>
    </source>
</evidence>
<comment type="similarity">
    <text evidence="1">Belongs to the myoviridae tail sheath protein family.</text>
</comment>
<dbReference type="InterPro" id="IPR020287">
    <property type="entry name" value="Tail_sheath_C"/>
</dbReference>
<protein>
    <submittedName>
        <fullName evidence="9">Tail sheath protein</fullName>
    </submittedName>
</protein>
<keyword evidence="2" id="KW-1162">Viral penetration into host cytoplasm</keyword>
<sequence length="1037" mass="113204">MSELAKSHIEITDESSYGTGVSPIIPLYIFATEQDKVIDESTGEIAPGTSKSVANELLVMTSQKDVTDTYGIPNYTTNDGTVQQGDELNEVGLYALYSALGSSSLAYALRADIDLKQLQATQAEPTSNVLNQTLWFDTAETSYGLFRANGNSRPALAWDKIENVLIPSENEIGEDGKPLGTYGANNDIAVVTSGNKQVIYENIASEWYELGSNEWMLQFPSSAKGKANGTYDTGAKITINGTEVTLSGVSSTTKIDDAVKDINNASIENIVAINENNALVIKNTATLLTITQDSRKALETLGFVMNGDEAVVNAVSLVHKTHSQVPNGSVQGSIWVKTTEPNNGVNYIMKQYNSTNDSWKTIKMPMYGSFIEAERVLGASLNSGSIIVKYDNEGLAETRLAQYGSLGLKVVGTVSNPTITSGEAFTIRTLIGTEVKTYTIRAFGTTVEYLAKVINNAKIPTIVADVTTEGYLRLVSSTGNTIDFQDVADGKILETVGIASGELGKWSEPTYIASAVEPTEIATDGTLWFNDALNVDIMVNDGDEWKGYKNMYECADIFVTSEQPTQHADGSALQEYDLWIDTAANEYPTMYRYYEGEWELVDNTDQTTPLGVVFADARENAGPAYADSTHIPFSTKSEDLLISDYVDPNCPNPQTYAAGMLLFNTLYSTNNVKEMTNEYQNAVKELGGTFTVGASKDFPTPGSSTNPKTTRWATISGNSTDGAGLFGRKAQRAMIIKALAEAINSNDEIRSQDYDFFFATCTGYPELDDELISLNTDKKEMFYIVSDSPARLAPKANDIIAWGSNQNNASAHGLDGRVIRSPYITRQYPPMGLTSNVDGSDIAVPTSVAKMKNLLVLPRGMFAAGTQYGQVKNLASVGYITDENEYAPVTVKDSLGEVIVAQSMNPIMPQRNTGLLFWGENTENSYSSSLSDEHAILTILRLKRELDAACLPFFFQPNTEALRRDFDKTLRSILNDYVSRDELYDYTLVTDNSVNTSERIGRKELWAEIAIEIVKGVEQIYIPIRIVRTGALSSSNS</sequence>
<evidence type="ECO:0000256" key="7">
    <source>
        <dbReference type="ARBA" id="ARBA00023296"/>
    </source>
</evidence>
<dbReference type="GO" id="GO:0099000">
    <property type="term" value="P:symbiont genome ejection through host cell envelope, contractile tail mechanism"/>
    <property type="evidence" value="ECO:0007669"/>
    <property type="project" value="UniProtKB-KW"/>
</dbReference>
<keyword evidence="5" id="KW-1229">Viral tail sheath protein</keyword>
<keyword evidence="7" id="KW-1160">Virus entry into host cell</keyword>